<organism evidence="2 3">
    <name type="scientific">Tetrapyrgos nigripes</name>
    <dbReference type="NCBI Taxonomy" id="182062"/>
    <lineage>
        <taxon>Eukaryota</taxon>
        <taxon>Fungi</taxon>
        <taxon>Dikarya</taxon>
        <taxon>Basidiomycota</taxon>
        <taxon>Agaricomycotina</taxon>
        <taxon>Agaricomycetes</taxon>
        <taxon>Agaricomycetidae</taxon>
        <taxon>Agaricales</taxon>
        <taxon>Marasmiineae</taxon>
        <taxon>Marasmiaceae</taxon>
        <taxon>Tetrapyrgos</taxon>
    </lineage>
</organism>
<feature type="compositionally biased region" description="Polar residues" evidence="1">
    <location>
        <begin position="693"/>
        <end position="702"/>
    </location>
</feature>
<dbReference type="AlphaFoldDB" id="A0A8H5CSJ3"/>
<feature type="compositionally biased region" description="Basic and acidic residues" evidence="1">
    <location>
        <begin position="781"/>
        <end position="793"/>
    </location>
</feature>
<accession>A0A8H5CSJ3</accession>
<dbReference type="OrthoDB" id="3254160at2759"/>
<name>A0A8H5CSJ3_9AGAR</name>
<feature type="compositionally biased region" description="Basic residues" evidence="1">
    <location>
        <begin position="756"/>
        <end position="769"/>
    </location>
</feature>
<feature type="region of interest" description="Disordered" evidence="1">
    <location>
        <begin position="715"/>
        <end position="793"/>
    </location>
</feature>
<reference evidence="2 3" key="1">
    <citation type="journal article" date="2020" name="ISME J.">
        <title>Uncovering the hidden diversity of litter-decomposition mechanisms in mushroom-forming fungi.</title>
        <authorList>
            <person name="Floudas D."/>
            <person name="Bentzer J."/>
            <person name="Ahren D."/>
            <person name="Johansson T."/>
            <person name="Persson P."/>
            <person name="Tunlid A."/>
        </authorList>
    </citation>
    <scope>NUCLEOTIDE SEQUENCE [LARGE SCALE GENOMIC DNA]</scope>
    <source>
        <strain evidence="2 3">CBS 291.85</strain>
    </source>
</reference>
<dbReference type="EMBL" id="JAACJM010000096">
    <property type="protein sequence ID" value="KAF5347192.1"/>
    <property type="molecule type" value="Genomic_DNA"/>
</dbReference>
<feature type="region of interest" description="Disordered" evidence="1">
    <location>
        <begin position="680"/>
        <end position="702"/>
    </location>
</feature>
<gene>
    <name evidence="2" type="ORF">D9758_011075</name>
</gene>
<comment type="caution">
    <text evidence="2">The sequence shown here is derived from an EMBL/GenBank/DDBJ whole genome shotgun (WGS) entry which is preliminary data.</text>
</comment>
<proteinExistence type="predicted"/>
<dbReference type="Proteomes" id="UP000559256">
    <property type="component" value="Unassembled WGS sequence"/>
</dbReference>
<evidence type="ECO:0000313" key="3">
    <source>
        <dbReference type="Proteomes" id="UP000559256"/>
    </source>
</evidence>
<protein>
    <submittedName>
        <fullName evidence="2">Uncharacterized protein</fullName>
    </submittedName>
</protein>
<feature type="compositionally biased region" description="Acidic residues" evidence="1">
    <location>
        <begin position="736"/>
        <end position="747"/>
    </location>
</feature>
<evidence type="ECO:0000256" key="1">
    <source>
        <dbReference type="SAM" id="MobiDB-lite"/>
    </source>
</evidence>
<keyword evidence="3" id="KW-1185">Reference proteome</keyword>
<sequence>MSFSFSLAPSLSALVNLSLPESPVKEPVLSANEIAAANLEQIGAITVDLLLKSAEAEHRDISYQAFGLNQDAKLPYITEIPKRNVARGIDQLLRLEEACREAFGEDVKDGLRWDFSEDKPYKLTVMIPDGTTRVFQCEGTADKADAKHELARLAIEGGVLDCFRDKESPMSTIEKRFSAHRSHPSRMKFFYFNADGNKVNQNFGAILKVQLSATSFRLYFAAPVHKSSLKAKYHCSELAIEQGILQYIESETIEPAPSSDGRHSTSSTPSPVDLETFFSNLPRPFTDKSFDRTVQIAHSQANNQLTDILKSSPNFHSAYYRVTEANLNGCVFRIDDSDSVAGKTYLIEPCFSKLATARSAITIQAMADGLKDFLLKHAKPPAGGTSLQSSSPIGSSSCLFTLTPAVEALATKIWPQIYSMCRAMKTEPEIEFRSVHVDGVQNPAWGCTMTVCIPPEELAVSDSAVDPKRQYTVPSAYERKALARVAICCLAAKEGILEFLSQRGLPTQEKHPITLQIVALLDRTGLMPGSVVPGPSLKSPNQSPPTSYTPTPAIETLANKIWSQILSLCSSAKFEPEMDYSFVQVESTASWGCSMTICIPLEKVHPNLGSTVELKRQYMVSPAYKRKAWARMAVSCIAARDGVLEFLYHRGCPTLQKHPLTLQITALLEEQENLALHSESTGTFLPPAPAVDSSGQHSTGEQGNVFTAAAPTAAASYGGTSGSDKGKGKRKLHEVELEEGEISDGEDSPAVPTSSGRRKGKKRSKKRKGSNVDGEVEDKEVELKRQEEAQQKWKESIVNEEVKRFRLS</sequence>
<evidence type="ECO:0000313" key="2">
    <source>
        <dbReference type="EMBL" id="KAF5347192.1"/>
    </source>
</evidence>